<reference evidence="2" key="1">
    <citation type="submission" date="2018-05" db="EMBL/GenBank/DDBJ databases">
        <authorList>
            <person name="Lanie J.A."/>
            <person name="Ng W.-L."/>
            <person name="Kazmierczak K.M."/>
            <person name="Andrzejewski T.M."/>
            <person name="Davidsen T.M."/>
            <person name="Wayne K.J."/>
            <person name="Tettelin H."/>
            <person name="Glass J.I."/>
            <person name="Rusch D."/>
            <person name="Podicherti R."/>
            <person name="Tsui H.-C.T."/>
            <person name="Winkler M.E."/>
        </authorList>
    </citation>
    <scope>NUCLEOTIDE SEQUENCE</scope>
</reference>
<dbReference type="EMBL" id="UINC01172692">
    <property type="protein sequence ID" value="SVD77896.1"/>
    <property type="molecule type" value="Genomic_DNA"/>
</dbReference>
<proteinExistence type="predicted"/>
<dbReference type="AlphaFoldDB" id="A0A382Y3K9"/>
<feature type="region of interest" description="Disordered" evidence="1">
    <location>
        <begin position="83"/>
        <end position="102"/>
    </location>
</feature>
<protein>
    <recommendedName>
        <fullName evidence="3">Lipoprotein</fullName>
    </recommendedName>
</protein>
<name>A0A382Y3K9_9ZZZZ</name>
<evidence type="ECO:0000256" key="1">
    <source>
        <dbReference type="SAM" id="MobiDB-lite"/>
    </source>
</evidence>
<evidence type="ECO:0008006" key="3">
    <source>
        <dbReference type="Google" id="ProtNLM"/>
    </source>
</evidence>
<organism evidence="2">
    <name type="scientific">marine metagenome</name>
    <dbReference type="NCBI Taxonomy" id="408172"/>
    <lineage>
        <taxon>unclassified sequences</taxon>
        <taxon>metagenomes</taxon>
        <taxon>ecological metagenomes</taxon>
    </lineage>
</organism>
<gene>
    <name evidence="2" type="ORF">METZ01_LOCUS430750</name>
</gene>
<sequence>MKKYLFIFLLVLIWSCASPIGKALKNTKVHVGQSVIDKIPIIDKSENTHEYRTPDLEVYGYEEVWCENHQRWEKKRNADNLKLKKIKDSNTTNKGENKPESN</sequence>
<evidence type="ECO:0000313" key="2">
    <source>
        <dbReference type="EMBL" id="SVD77896.1"/>
    </source>
</evidence>
<accession>A0A382Y3K9</accession>